<evidence type="ECO:0000256" key="5">
    <source>
        <dbReference type="ARBA" id="ARBA00022801"/>
    </source>
</evidence>
<dbReference type="EC" id="5.6.2.4" evidence="15"/>
<keyword evidence="1 15" id="KW-0540">Nuclease</keyword>
<comment type="miscellaneous">
    <text evidence="15">In the RecBCD complex, RecB has a slow 3'-5' helicase, an exonuclease activity and loads RecA onto ssDNA, RecD has a fast 5'-3' helicase activity, while RecC stimulates the ATPase and processivity of the RecB helicase and contributes to recognition of the Chi site.</text>
</comment>
<dbReference type="PROSITE" id="PS51217">
    <property type="entry name" value="UVRD_HELICASE_CTER"/>
    <property type="match status" value="1"/>
</dbReference>
<dbReference type="GO" id="GO:0009338">
    <property type="term" value="C:exodeoxyribonuclease V complex"/>
    <property type="evidence" value="ECO:0007669"/>
    <property type="project" value="TreeGrafter"/>
</dbReference>
<evidence type="ECO:0000313" key="20">
    <source>
        <dbReference type="Proteomes" id="UP000031623"/>
    </source>
</evidence>
<feature type="active site" description="For nuclease activity" evidence="15">
    <location>
        <position position="1104"/>
    </location>
</feature>
<comment type="domain">
    <text evidence="15">The C-terminal domain has nuclease activity and interacts with RecD. It interacts with RecA, facilitating its loading onto ssDNA.</text>
</comment>
<keyword evidence="7 15" id="KW-0269">Exonuclease</keyword>
<evidence type="ECO:0000256" key="10">
    <source>
        <dbReference type="ARBA" id="ARBA00023125"/>
    </source>
</evidence>
<keyword evidence="11 15" id="KW-0234">DNA repair</keyword>
<dbReference type="InterPro" id="IPR011604">
    <property type="entry name" value="PDDEXK-like_dom_sf"/>
</dbReference>
<dbReference type="GO" id="GO:0008854">
    <property type="term" value="F:exodeoxyribonuclease V activity"/>
    <property type="evidence" value="ECO:0007669"/>
    <property type="project" value="UniProtKB-EC"/>
</dbReference>
<keyword evidence="4 15" id="KW-0227">DNA damage</keyword>
<keyword evidence="2 15" id="KW-0479">Metal-binding</keyword>
<dbReference type="PANTHER" id="PTHR11070">
    <property type="entry name" value="UVRD / RECB / PCRA DNA HELICASE FAMILY MEMBER"/>
    <property type="match status" value="1"/>
</dbReference>
<dbReference type="GO" id="GO:0000724">
    <property type="term" value="P:double-strand break repair via homologous recombination"/>
    <property type="evidence" value="ECO:0007669"/>
    <property type="project" value="UniProtKB-UniRule"/>
</dbReference>
<dbReference type="OrthoDB" id="9810135at2"/>
<feature type="domain" description="UvrD-like helicase C-terminal" evidence="18">
    <location>
        <begin position="489"/>
        <end position="759"/>
    </location>
</feature>
<comment type="cofactor">
    <cofactor evidence="15">
        <name>Mg(2+)</name>
        <dbReference type="ChEBI" id="CHEBI:18420"/>
    </cofactor>
    <text evidence="15">Binds 1 Mg(2+) ion per subunit.</text>
</comment>
<dbReference type="Pfam" id="PF00580">
    <property type="entry name" value="UvrD-helicase"/>
    <property type="match status" value="1"/>
</dbReference>
<dbReference type="GO" id="GO:0005524">
    <property type="term" value="F:ATP binding"/>
    <property type="evidence" value="ECO:0007669"/>
    <property type="project" value="UniProtKB-UniRule"/>
</dbReference>
<dbReference type="PANTHER" id="PTHR11070:SF23">
    <property type="entry name" value="RECBCD ENZYME SUBUNIT RECB"/>
    <property type="match status" value="1"/>
</dbReference>
<keyword evidence="3 15" id="KW-0547">Nucleotide-binding</keyword>
<dbReference type="HAMAP" id="MF_01485">
    <property type="entry name" value="RecB"/>
    <property type="match status" value="1"/>
</dbReference>
<feature type="binding site" evidence="15">
    <location>
        <position position="1104"/>
    </location>
    <ligand>
        <name>Mg(2+)</name>
        <dbReference type="ChEBI" id="CHEBI:18420"/>
    </ligand>
</feature>
<feature type="binding site" evidence="15">
    <location>
        <position position="1091"/>
    </location>
    <ligand>
        <name>Mg(2+)</name>
        <dbReference type="ChEBI" id="CHEBI:18420"/>
    </ligand>
</feature>
<feature type="binding site" evidence="15">
    <location>
        <position position="973"/>
    </location>
    <ligand>
        <name>Mg(2+)</name>
        <dbReference type="ChEBI" id="CHEBI:18420"/>
    </ligand>
</feature>
<gene>
    <name evidence="15" type="primary">recB</name>
    <name evidence="19" type="ORF">THII_0634</name>
</gene>
<evidence type="ECO:0000256" key="12">
    <source>
        <dbReference type="ARBA" id="ARBA00023235"/>
    </source>
</evidence>
<reference evidence="19 20" key="1">
    <citation type="journal article" date="2014" name="ISME J.">
        <title>Ecophysiology of Thioploca ingrica as revealed by the complete genome sequence supplemented with proteomic evidence.</title>
        <authorList>
            <person name="Kojima H."/>
            <person name="Ogura Y."/>
            <person name="Yamamoto N."/>
            <person name="Togashi T."/>
            <person name="Mori H."/>
            <person name="Watanabe T."/>
            <person name="Nemoto F."/>
            <person name="Kurokawa K."/>
            <person name="Hayashi T."/>
            <person name="Fukui M."/>
        </authorList>
    </citation>
    <scope>NUCLEOTIDE SEQUENCE [LARGE SCALE GENOMIC DNA]</scope>
</reference>
<dbReference type="GO" id="GO:0003677">
    <property type="term" value="F:DNA binding"/>
    <property type="evidence" value="ECO:0007669"/>
    <property type="project" value="UniProtKB-UniRule"/>
</dbReference>
<evidence type="ECO:0000256" key="11">
    <source>
        <dbReference type="ARBA" id="ARBA00023204"/>
    </source>
</evidence>
<proteinExistence type="inferred from homology"/>
<dbReference type="SUPFAM" id="SSF52980">
    <property type="entry name" value="Restriction endonuclease-like"/>
    <property type="match status" value="1"/>
</dbReference>
<feature type="region of interest" description="Nuclease activity, interacts with RecD and RecA" evidence="15">
    <location>
        <begin position="913"/>
        <end position="1199"/>
    </location>
</feature>
<keyword evidence="9 15" id="KW-0460">Magnesium</keyword>
<dbReference type="Gene3D" id="3.90.320.10">
    <property type="match status" value="1"/>
</dbReference>
<dbReference type="GO" id="GO:0000287">
    <property type="term" value="F:magnesium ion binding"/>
    <property type="evidence" value="ECO:0007669"/>
    <property type="project" value="UniProtKB-UniRule"/>
</dbReference>
<evidence type="ECO:0000256" key="16">
    <source>
        <dbReference type="PROSITE-ProRule" id="PRU00560"/>
    </source>
</evidence>
<dbReference type="Gene3D" id="3.40.50.300">
    <property type="entry name" value="P-loop containing nucleotide triphosphate hydrolases"/>
    <property type="match status" value="2"/>
</dbReference>
<evidence type="ECO:0000256" key="15">
    <source>
        <dbReference type="HAMAP-Rule" id="MF_01485"/>
    </source>
</evidence>
<dbReference type="EMBL" id="AP014633">
    <property type="protein sequence ID" value="BAP54931.1"/>
    <property type="molecule type" value="Genomic_DNA"/>
</dbReference>
<keyword evidence="12 15" id="KW-0413">Isomerase</keyword>
<evidence type="ECO:0000256" key="8">
    <source>
        <dbReference type="ARBA" id="ARBA00022840"/>
    </source>
</evidence>
<feature type="domain" description="UvrD-like helicase ATP-binding" evidence="17">
    <location>
        <begin position="5"/>
        <end position="455"/>
    </location>
</feature>
<keyword evidence="10 15" id="KW-0238">DNA-binding</keyword>
<dbReference type="CDD" id="cd22352">
    <property type="entry name" value="RecB_C-like"/>
    <property type="match status" value="1"/>
</dbReference>
<dbReference type="Gene3D" id="1.10.486.10">
    <property type="entry name" value="PCRA, domain 4"/>
    <property type="match status" value="1"/>
</dbReference>
<sequence>MATAHFPIESLDPISIPLQGINLIEASAGTGKTYTITTLFIRLILEKKLLINRILVVTFTEAATEELRDRIRRRLYETLLAFQQGQSQDPVLTRLIQQYTEPNEAILRLKNALRGFDEAAIFTIHSFCRQMLQGNAFESGVLFDTELVSDQAYLLREIVEDFWRQHFYQASPLWVSYLLNQGYHQPSKLLKILNYGQYVGQPFLNKIPQIELPVTAAKEFAFYTAFTAAQQTWQGHSAQIEELLLQDTHLNGTKYKKSSIPQWCKAVARFLNAPWRSIQLPDKWIKFTQAELINSVKQGKTAPQHIFFEQSEQLWHCQQALAAGFEQQLLALKIKLFTVAEQALAQKKHQHHIQSFDDLLLNLYRALTTPRGHYLTQLIRYKYHAALIDEFQDTDPVQYDIFRTLYGAGSDGLLFLIGDPKQAIYSFRGADIFTYMAACRDAQQHYTLATNWRSEPNLIQAVNQLFAKVAHPFMFAAIPFQPVQAPAQQQLSSFSNRLKIENKYLPPLQIWFVPRQLAHGPPDKPINKSWAKQQIPLTVANEIARLLMLGQLGQALIGDKPVVAGDIAVLVRTHAQAQRLQKVLTQLQIPSVLYSRDSLFASHEIREIERLLLAIADPSDEGLIKSALTTDMLGLSGHDLYQLLDNENAWQTYLNRFQYYHFLWQHVGFIQMYRTLLMTEQVQSRLLTYPDGERRLTNVLHAAELLQQVTVQQNRGISGLCQWLAQQRAQAGTIAEEQQLRLESDEKRVKIVTIHKSKGLEYPIVFCPFVWDGYLYSHKAEPLIFHNEQEQLTLDLGSLEQEHHRQRAAAEERAENLRLFYVAVTRAKHRCYLIWGAFRDAGTSALAHLLHPGKVIEETDDATLWQDLHHLASQAEPAIQLAPLPTDHPPYQRQREPTAKLRARYFKGHIDKTWRVASFTALSSPATVTDTIEKPDYDEFASNRSSGINSLILSDKSPIFNFPRGARAGSFMHALFEKLDFTQPEMKLVTEQLAHFNYEVDQWHEVIVNWVTQVIGTPLEPQRPTFTLSQISLNHRLNELEFYYPLAPITSQGLQTLFAEFGTSLPLNSLTQHQTELQFLPVQGLMKGFIDMVFEYEGRYYLVDYKSNLLGTQMHAYHHSQLNAVIIKEAYWLQYHIYVVALHRYLANRLSHYRYEDHFGGVYYLFLRGMRPQWGAHYGIYRDLPSVKLIEKLSAYFDN</sequence>
<comment type="domain">
    <text evidence="15">The N-terminal DNA-binding domain is a ssDNA-dependent ATPase and has ATP-dependent 3'-5' helicase function. This domain interacts with RecC.</text>
</comment>
<dbReference type="EC" id="3.1.11.5" evidence="15"/>
<dbReference type="GO" id="GO:0043138">
    <property type="term" value="F:3'-5' DNA helicase activity"/>
    <property type="evidence" value="ECO:0007669"/>
    <property type="project" value="UniProtKB-UniRule"/>
</dbReference>
<dbReference type="PROSITE" id="PS51198">
    <property type="entry name" value="UVRD_HELICASE_ATP_BIND"/>
    <property type="match status" value="1"/>
</dbReference>
<keyword evidence="6 15" id="KW-0347">Helicase</keyword>
<dbReference type="SUPFAM" id="SSF52540">
    <property type="entry name" value="P-loop containing nucleoside triphosphate hydrolases"/>
    <property type="match status" value="1"/>
</dbReference>
<feature type="region of interest" description="DNA-binding and helicase activity, interacts with RecC" evidence="15">
    <location>
        <begin position="1"/>
        <end position="867"/>
    </location>
</feature>
<dbReference type="Gene3D" id="1.10.3170.10">
    <property type="entry name" value="Recbcd, chain B, domain 2"/>
    <property type="match status" value="1"/>
</dbReference>
<keyword evidence="8 15" id="KW-0067">ATP-binding</keyword>
<organism evidence="19 20">
    <name type="scientific">Thioploca ingrica</name>
    <dbReference type="NCBI Taxonomy" id="40754"/>
    <lineage>
        <taxon>Bacteria</taxon>
        <taxon>Pseudomonadati</taxon>
        <taxon>Pseudomonadota</taxon>
        <taxon>Gammaproteobacteria</taxon>
        <taxon>Thiotrichales</taxon>
        <taxon>Thiotrichaceae</taxon>
        <taxon>Thioploca</taxon>
    </lineage>
</organism>
<evidence type="ECO:0000256" key="7">
    <source>
        <dbReference type="ARBA" id="ARBA00022839"/>
    </source>
</evidence>
<evidence type="ECO:0000313" key="19">
    <source>
        <dbReference type="EMBL" id="BAP54931.1"/>
    </source>
</evidence>
<comment type="catalytic activity">
    <reaction evidence="13 15">
        <text>Couples ATP hydrolysis with the unwinding of duplex DNA by translocating in the 3'-5' direction.</text>
        <dbReference type="EC" id="5.6.2.4"/>
    </reaction>
</comment>
<dbReference type="KEGG" id="tig:THII_0634"/>
<evidence type="ECO:0000256" key="3">
    <source>
        <dbReference type="ARBA" id="ARBA00022741"/>
    </source>
</evidence>
<dbReference type="Pfam" id="PF13361">
    <property type="entry name" value="UvrD_C"/>
    <property type="match status" value="2"/>
</dbReference>
<comment type="catalytic activity">
    <reaction evidence="15">
        <text>Exonucleolytic cleavage (in the presence of ATP) in either 5'- to 3'- or 3'- to 5'-direction to yield 5'-phosphooligonucleotides.</text>
        <dbReference type="EC" id="3.1.11.5"/>
    </reaction>
</comment>
<comment type="subunit">
    <text evidence="15">Heterotrimer of RecB, RecC and RecD. All subunits contribute to DNA-binding. Interacts with RecA.</text>
</comment>
<dbReference type="InterPro" id="IPR000212">
    <property type="entry name" value="DNA_helicase_UvrD/REP"/>
</dbReference>
<dbReference type="AlphaFoldDB" id="A0A090BUD8"/>
<dbReference type="InterPro" id="IPR004586">
    <property type="entry name" value="RecB"/>
</dbReference>
<dbReference type="InterPro" id="IPR027417">
    <property type="entry name" value="P-loop_NTPase"/>
</dbReference>
<evidence type="ECO:0000256" key="2">
    <source>
        <dbReference type="ARBA" id="ARBA00022723"/>
    </source>
</evidence>
<evidence type="ECO:0000256" key="1">
    <source>
        <dbReference type="ARBA" id="ARBA00022722"/>
    </source>
</evidence>
<evidence type="ECO:0000256" key="4">
    <source>
        <dbReference type="ARBA" id="ARBA00022763"/>
    </source>
</evidence>
<evidence type="ECO:0000256" key="6">
    <source>
        <dbReference type="ARBA" id="ARBA00022806"/>
    </source>
</evidence>
<evidence type="ECO:0000259" key="17">
    <source>
        <dbReference type="PROSITE" id="PS51198"/>
    </source>
</evidence>
<evidence type="ECO:0000256" key="9">
    <source>
        <dbReference type="ARBA" id="ARBA00022842"/>
    </source>
</evidence>
<evidence type="ECO:0000259" key="18">
    <source>
        <dbReference type="PROSITE" id="PS51217"/>
    </source>
</evidence>
<name>A0A090BUD8_9GAMM</name>
<dbReference type="NCBIfam" id="TIGR00609">
    <property type="entry name" value="recB"/>
    <property type="match status" value="1"/>
</dbReference>
<dbReference type="STRING" id="40754.THII_0634"/>
<keyword evidence="20" id="KW-1185">Reference proteome</keyword>
<comment type="function">
    <text evidence="15">A helicase/nuclease that prepares dsDNA breaks (DSB) for recombinational DNA repair. Binds to DSBs and unwinds DNA via a highly rapid and processive ATP-dependent bidirectional helicase activity. Unwinds dsDNA until it encounters a Chi (crossover hotspot instigator) sequence from the 3' direction. Cuts ssDNA a few nucleotides 3' to the Chi site. The properties and activities of the enzyme are changed at Chi. The Chi-altered holoenzyme produces a long 3'-ssDNA overhang and facilitates RecA-binding to the ssDNA for homologous DNA recombination and repair. Holoenzyme degrades any linearized DNA that is unable to undergo homologous recombination. In the holoenzyme this subunit contributes ATPase, 3'-5' helicase, exonuclease activity and loads RecA onto ssDNA.</text>
</comment>
<comment type="catalytic activity">
    <reaction evidence="14 15">
        <text>ATP + H2O = ADP + phosphate + H(+)</text>
        <dbReference type="Rhea" id="RHEA:13065"/>
        <dbReference type="ChEBI" id="CHEBI:15377"/>
        <dbReference type="ChEBI" id="CHEBI:15378"/>
        <dbReference type="ChEBI" id="CHEBI:30616"/>
        <dbReference type="ChEBI" id="CHEBI:43474"/>
        <dbReference type="ChEBI" id="CHEBI:456216"/>
        <dbReference type="EC" id="5.6.2.4"/>
    </reaction>
</comment>
<evidence type="ECO:0000256" key="14">
    <source>
        <dbReference type="ARBA" id="ARBA00048988"/>
    </source>
</evidence>
<feature type="binding site" evidence="16">
    <location>
        <begin position="26"/>
        <end position="33"/>
    </location>
    <ligand>
        <name>ATP</name>
        <dbReference type="ChEBI" id="CHEBI:30616"/>
    </ligand>
</feature>
<keyword evidence="5 15" id="KW-0378">Hydrolase</keyword>
<dbReference type="Proteomes" id="UP000031623">
    <property type="component" value="Chromosome"/>
</dbReference>
<dbReference type="HOGENOM" id="CLU_001114_6_1_6"/>
<dbReference type="GO" id="GO:0016887">
    <property type="term" value="F:ATP hydrolysis activity"/>
    <property type="evidence" value="ECO:0007669"/>
    <property type="project" value="RHEA"/>
</dbReference>
<protein>
    <recommendedName>
        <fullName evidence="15">RecBCD enzyme subunit RecB</fullName>
        <ecNumber evidence="15">3.1.11.5</ecNumber>
        <ecNumber evidence="15">5.6.2.4</ecNumber>
    </recommendedName>
    <alternativeName>
        <fullName evidence="15">DNA 3'-5' helicase subunit RecB</fullName>
    </alternativeName>
    <alternativeName>
        <fullName evidence="15">Exonuclease V subunit RecB</fullName>
        <shortName evidence="15">ExoV subunit RecB</shortName>
    </alternativeName>
    <alternativeName>
        <fullName evidence="15">Helicase/nuclease RecBCD subunit RecB</fullName>
    </alternativeName>
</protein>
<accession>A0A090BUD8</accession>
<evidence type="ECO:0000256" key="13">
    <source>
        <dbReference type="ARBA" id="ARBA00034617"/>
    </source>
</evidence>
<dbReference type="InterPro" id="IPR014016">
    <property type="entry name" value="UvrD-like_ATP-bd"/>
</dbReference>
<dbReference type="InterPro" id="IPR014017">
    <property type="entry name" value="DNA_helicase_UvrD-like_C"/>
</dbReference>
<dbReference type="GO" id="GO:0005829">
    <property type="term" value="C:cytosol"/>
    <property type="evidence" value="ECO:0007669"/>
    <property type="project" value="TreeGrafter"/>
</dbReference>
<comment type="similarity">
    <text evidence="15">Belongs to the helicase family. UvrD subfamily.</text>
</comment>
<dbReference type="InterPro" id="IPR011335">
    <property type="entry name" value="Restrct_endonuc-II-like"/>
</dbReference>